<comment type="similarity">
    <text evidence="2 7">Belongs to the major facilitator superfamily. Sugar transporter (TC 2.A.1.1) family.</text>
</comment>
<dbReference type="PRINTS" id="PR00171">
    <property type="entry name" value="SUGRTRNSPORT"/>
</dbReference>
<feature type="transmembrane region" description="Helical" evidence="9">
    <location>
        <begin position="472"/>
        <end position="489"/>
    </location>
</feature>
<gene>
    <name evidence="11" type="ORF">OIDMADRAFT_43161</name>
</gene>
<dbReference type="GO" id="GO:0015798">
    <property type="term" value="P:myo-inositol transport"/>
    <property type="evidence" value="ECO:0007669"/>
    <property type="project" value="UniProtKB-ARBA"/>
</dbReference>
<reference evidence="12" key="2">
    <citation type="submission" date="2015-01" db="EMBL/GenBank/DDBJ databases">
        <title>Evolutionary Origins and Diversification of the Mycorrhizal Mutualists.</title>
        <authorList>
            <consortium name="DOE Joint Genome Institute"/>
            <consortium name="Mycorrhizal Genomics Consortium"/>
            <person name="Kohler A."/>
            <person name="Kuo A."/>
            <person name="Nagy L.G."/>
            <person name="Floudas D."/>
            <person name="Copeland A."/>
            <person name="Barry K.W."/>
            <person name="Cichocki N."/>
            <person name="Veneault-Fourrey C."/>
            <person name="LaButti K."/>
            <person name="Lindquist E.A."/>
            <person name="Lipzen A."/>
            <person name="Lundell T."/>
            <person name="Morin E."/>
            <person name="Murat C."/>
            <person name="Riley R."/>
            <person name="Ohm R."/>
            <person name="Sun H."/>
            <person name="Tunlid A."/>
            <person name="Henrissat B."/>
            <person name="Grigoriev I.V."/>
            <person name="Hibbett D.S."/>
            <person name="Martin F."/>
        </authorList>
    </citation>
    <scope>NUCLEOTIDE SEQUENCE [LARGE SCALE GENOMIC DNA]</scope>
    <source>
        <strain evidence="12">Zn</strain>
    </source>
</reference>
<dbReference type="PROSITE" id="PS00217">
    <property type="entry name" value="SUGAR_TRANSPORT_2"/>
    <property type="match status" value="1"/>
</dbReference>
<protein>
    <recommendedName>
        <fullName evidence="10">Major facilitator superfamily (MFS) profile domain-containing protein</fullName>
    </recommendedName>
</protein>
<dbReference type="GO" id="GO:0022857">
    <property type="term" value="F:transmembrane transporter activity"/>
    <property type="evidence" value="ECO:0007669"/>
    <property type="project" value="InterPro"/>
</dbReference>
<reference evidence="11 12" key="1">
    <citation type="submission" date="2014-04" db="EMBL/GenBank/DDBJ databases">
        <authorList>
            <consortium name="DOE Joint Genome Institute"/>
            <person name="Kuo A."/>
            <person name="Martino E."/>
            <person name="Perotto S."/>
            <person name="Kohler A."/>
            <person name="Nagy L.G."/>
            <person name="Floudas D."/>
            <person name="Copeland A."/>
            <person name="Barry K.W."/>
            <person name="Cichocki N."/>
            <person name="Veneault-Fourrey C."/>
            <person name="LaButti K."/>
            <person name="Lindquist E.A."/>
            <person name="Lipzen A."/>
            <person name="Lundell T."/>
            <person name="Morin E."/>
            <person name="Murat C."/>
            <person name="Sun H."/>
            <person name="Tunlid A."/>
            <person name="Henrissat B."/>
            <person name="Grigoriev I.V."/>
            <person name="Hibbett D.S."/>
            <person name="Martin F."/>
            <person name="Nordberg H.P."/>
            <person name="Cantor M.N."/>
            <person name="Hua S.X."/>
        </authorList>
    </citation>
    <scope>NUCLEOTIDE SEQUENCE [LARGE SCALE GENOMIC DNA]</scope>
    <source>
        <strain evidence="11 12">Zn</strain>
    </source>
</reference>
<dbReference type="InterPro" id="IPR050814">
    <property type="entry name" value="Myo-inositol_Transporter"/>
</dbReference>
<evidence type="ECO:0000256" key="9">
    <source>
        <dbReference type="SAM" id="Phobius"/>
    </source>
</evidence>
<evidence type="ECO:0000256" key="1">
    <source>
        <dbReference type="ARBA" id="ARBA00004141"/>
    </source>
</evidence>
<feature type="transmembrane region" description="Helical" evidence="9">
    <location>
        <begin position="193"/>
        <end position="210"/>
    </location>
</feature>
<sequence length="643" mass="71175">MEGGGKGSIFVDKAQQKETLAGLSQNVTGEIRNPLTGIPKAQLLADVESFADEFQLTEILPLLKKGALVAKSPHDIDHIDELDDEDRRVLREETTHKWRHPKTLYFTIVLNSIAAAIQGWDQTGSNGANLTFGQALGIPDSGDICNADAAAAALCDKNSWIIGFINSCPYIAICVFAAWIADPMNNIFARRGTIFIAAIFSLLSPIGMAVSQTWGQLAVCRVLLGIGMGLKEVTVPVYSAESSPANIRGGLVMSWQVWTAFGILLGTCANLVFVNVGDIAWRLQLGSAIVPAIPLVLGVWFCPESPRWLLKKGKVQKAYKSLTRLRNAPLQAARDLYYIHSQLVVEAALIEKSGLSKTSNMLTRFGEIFTIPRLRRATQASGIVMIAQQMCGINIIAFYSSTIFSESGADNITALLASFGFGLVNFVFAWPAVWTIDTFGRRGLLLFTFPNMFWSLLAAGMCYFISQNSRAHLGLVTFFIYVYDAFYSPGEGPVPFTYSAEVFPLSHREIGMSWAVATNNFWATVVSITFPRQLRAFGVPGAFGFYSAMNIIALVMIFLWLPETKQKSLEELDYVFGVPTRTHMSYQVKKVLPWWIRRYILRRKWEPSPELYTFGEQESEQESEHDTSKGFTSGANLGHKDQV</sequence>
<dbReference type="Proteomes" id="UP000054321">
    <property type="component" value="Unassembled WGS sequence"/>
</dbReference>
<evidence type="ECO:0000256" key="2">
    <source>
        <dbReference type="ARBA" id="ARBA00010992"/>
    </source>
</evidence>
<feature type="transmembrane region" description="Helical" evidence="9">
    <location>
        <begin position="160"/>
        <end position="181"/>
    </location>
</feature>
<evidence type="ECO:0000313" key="12">
    <source>
        <dbReference type="Proteomes" id="UP000054321"/>
    </source>
</evidence>
<feature type="transmembrane region" description="Helical" evidence="9">
    <location>
        <begin position="412"/>
        <end position="432"/>
    </location>
</feature>
<dbReference type="PROSITE" id="PS50850">
    <property type="entry name" value="MFS"/>
    <property type="match status" value="1"/>
</dbReference>
<keyword evidence="12" id="KW-1185">Reference proteome</keyword>
<keyword evidence="4 9" id="KW-0812">Transmembrane</keyword>
<feature type="transmembrane region" description="Helical" evidence="9">
    <location>
        <begin position="510"/>
        <end position="530"/>
    </location>
</feature>
<dbReference type="InterPro" id="IPR003663">
    <property type="entry name" value="Sugar/inositol_transpt"/>
</dbReference>
<dbReference type="OrthoDB" id="5290825at2759"/>
<dbReference type="InterPro" id="IPR005828">
    <property type="entry name" value="MFS_sugar_transport-like"/>
</dbReference>
<evidence type="ECO:0000256" key="8">
    <source>
        <dbReference type="SAM" id="MobiDB-lite"/>
    </source>
</evidence>
<dbReference type="PANTHER" id="PTHR48020:SF14">
    <property type="entry name" value="SUGAR TRANSPORTER, PUTATIVE-RELATED"/>
    <property type="match status" value="1"/>
</dbReference>
<feature type="transmembrane region" description="Helical" evidence="9">
    <location>
        <begin position="542"/>
        <end position="561"/>
    </location>
</feature>
<dbReference type="Pfam" id="PF00083">
    <property type="entry name" value="Sugar_tr"/>
    <property type="match status" value="1"/>
</dbReference>
<dbReference type="InterPro" id="IPR020846">
    <property type="entry name" value="MFS_dom"/>
</dbReference>
<dbReference type="SUPFAM" id="SSF103473">
    <property type="entry name" value="MFS general substrate transporter"/>
    <property type="match status" value="1"/>
</dbReference>
<evidence type="ECO:0000256" key="7">
    <source>
        <dbReference type="RuleBase" id="RU003346"/>
    </source>
</evidence>
<dbReference type="GO" id="GO:0015791">
    <property type="term" value="P:polyol transmembrane transport"/>
    <property type="evidence" value="ECO:0007669"/>
    <property type="project" value="UniProtKB-ARBA"/>
</dbReference>
<feature type="transmembrane region" description="Helical" evidence="9">
    <location>
        <begin position="279"/>
        <end position="302"/>
    </location>
</feature>
<feature type="region of interest" description="Disordered" evidence="8">
    <location>
        <begin position="614"/>
        <end position="643"/>
    </location>
</feature>
<evidence type="ECO:0000259" key="10">
    <source>
        <dbReference type="PROSITE" id="PS50850"/>
    </source>
</evidence>
<dbReference type="Gene3D" id="1.20.1250.20">
    <property type="entry name" value="MFS general substrate transporter like domains"/>
    <property type="match status" value="1"/>
</dbReference>
<dbReference type="InParanoid" id="A0A0C3DB33"/>
<feature type="domain" description="Major facilitator superfamily (MFS) profile" evidence="10">
    <location>
        <begin position="107"/>
        <end position="565"/>
    </location>
</feature>
<organism evidence="11 12">
    <name type="scientific">Oidiodendron maius (strain Zn)</name>
    <dbReference type="NCBI Taxonomy" id="913774"/>
    <lineage>
        <taxon>Eukaryota</taxon>
        <taxon>Fungi</taxon>
        <taxon>Dikarya</taxon>
        <taxon>Ascomycota</taxon>
        <taxon>Pezizomycotina</taxon>
        <taxon>Leotiomycetes</taxon>
        <taxon>Leotiomycetes incertae sedis</taxon>
        <taxon>Myxotrichaceae</taxon>
        <taxon>Oidiodendron</taxon>
    </lineage>
</organism>
<feature type="transmembrane region" description="Helical" evidence="9">
    <location>
        <begin position="444"/>
        <end position="466"/>
    </location>
</feature>
<comment type="subcellular location">
    <subcellularLocation>
        <location evidence="1">Membrane</location>
        <topology evidence="1">Multi-pass membrane protein</topology>
    </subcellularLocation>
</comment>
<feature type="transmembrane region" description="Helical" evidence="9">
    <location>
        <begin position="380"/>
        <end position="400"/>
    </location>
</feature>
<name>A0A0C3DB33_OIDMZ</name>
<feature type="transmembrane region" description="Helical" evidence="9">
    <location>
        <begin position="250"/>
        <end position="273"/>
    </location>
</feature>
<dbReference type="HOGENOM" id="CLU_001265_43_5_1"/>
<keyword evidence="6 9" id="KW-0472">Membrane</keyword>
<dbReference type="InterPro" id="IPR036259">
    <property type="entry name" value="MFS_trans_sf"/>
</dbReference>
<dbReference type="GO" id="GO:0016020">
    <property type="term" value="C:membrane"/>
    <property type="evidence" value="ECO:0007669"/>
    <property type="project" value="UniProtKB-SubCell"/>
</dbReference>
<evidence type="ECO:0000256" key="5">
    <source>
        <dbReference type="ARBA" id="ARBA00022989"/>
    </source>
</evidence>
<keyword evidence="5 9" id="KW-1133">Transmembrane helix</keyword>
<evidence type="ECO:0000256" key="3">
    <source>
        <dbReference type="ARBA" id="ARBA00022448"/>
    </source>
</evidence>
<dbReference type="NCBIfam" id="TIGR00879">
    <property type="entry name" value="SP"/>
    <property type="match status" value="1"/>
</dbReference>
<evidence type="ECO:0000256" key="4">
    <source>
        <dbReference type="ARBA" id="ARBA00022692"/>
    </source>
</evidence>
<dbReference type="PANTHER" id="PTHR48020">
    <property type="entry name" value="PROTON MYO-INOSITOL COTRANSPORTER"/>
    <property type="match status" value="1"/>
</dbReference>
<evidence type="ECO:0000256" key="6">
    <source>
        <dbReference type="ARBA" id="ARBA00023136"/>
    </source>
</evidence>
<dbReference type="AlphaFoldDB" id="A0A0C3DB33"/>
<evidence type="ECO:0000313" key="11">
    <source>
        <dbReference type="EMBL" id="KIM99127.1"/>
    </source>
</evidence>
<proteinExistence type="inferred from homology"/>
<dbReference type="EMBL" id="KN832879">
    <property type="protein sequence ID" value="KIM99127.1"/>
    <property type="molecule type" value="Genomic_DNA"/>
</dbReference>
<dbReference type="FunFam" id="1.20.1250.20:FF:000100">
    <property type="entry name" value="MFS sugar transporter, putative"/>
    <property type="match status" value="1"/>
</dbReference>
<keyword evidence="3 7" id="KW-0813">Transport</keyword>
<accession>A0A0C3DB33</accession>
<dbReference type="InterPro" id="IPR005829">
    <property type="entry name" value="Sugar_transporter_CS"/>
</dbReference>